<keyword evidence="1" id="KW-0472">Membrane</keyword>
<keyword evidence="1" id="KW-1133">Transmembrane helix</keyword>
<name>A0A955I4E9_9BACT</name>
<reference evidence="2" key="2">
    <citation type="journal article" date="2021" name="Microbiome">
        <title>Successional dynamics and alternative stable states in a saline activated sludge microbial community over 9 years.</title>
        <authorList>
            <person name="Wang Y."/>
            <person name="Ye J."/>
            <person name="Ju F."/>
            <person name="Liu L."/>
            <person name="Boyd J.A."/>
            <person name="Deng Y."/>
            <person name="Parks D.H."/>
            <person name="Jiang X."/>
            <person name="Yin X."/>
            <person name="Woodcroft B.J."/>
            <person name="Tyson G.W."/>
            <person name="Hugenholtz P."/>
            <person name="Polz M.F."/>
            <person name="Zhang T."/>
        </authorList>
    </citation>
    <scope>NUCLEOTIDE SEQUENCE</scope>
    <source>
        <strain evidence="2">HKST-UBA17</strain>
    </source>
</reference>
<dbReference type="Pfam" id="PF08570">
    <property type="entry name" value="DUF1761"/>
    <property type="match status" value="1"/>
</dbReference>
<keyword evidence="1" id="KW-0812">Transmembrane</keyword>
<feature type="transmembrane region" description="Helical" evidence="1">
    <location>
        <begin position="87"/>
        <end position="107"/>
    </location>
</feature>
<dbReference type="Proteomes" id="UP000741282">
    <property type="component" value="Unassembled WGS sequence"/>
</dbReference>
<feature type="transmembrane region" description="Helical" evidence="1">
    <location>
        <begin position="55"/>
        <end position="75"/>
    </location>
</feature>
<feature type="transmembrane region" description="Helical" evidence="1">
    <location>
        <begin position="119"/>
        <end position="142"/>
    </location>
</feature>
<sequence>MPTFEVLGVVVDPLAIIVAGVAYEVLGFLWYGPFFGKKWSALTGKKMEPSKKRPLDMIFGFVVAMFLATGLNSILQFAQQVSELQPVMNVLISSGMIAGTTTFIVYAEEYLWEERDLKLLLINWGHQFANYIVMGAVLALFVL</sequence>
<gene>
    <name evidence="2" type="ORF">KC685_00755</name>
</gene>
<organism evidence="2 3">
    <name type="scientific">Candidatus Dojkabacteria bacterium</name>
    <dbReference type="NCBI Taxonomy" id="2099670"/>
    <lineage>
        <taxon>Bacteria</taxon>
        <taxon>Candidatus Dojkabacteria</taxon>
    </lineage>
</organism>
<comment type="caution">
    <text evidence="2">The sequence shown here is derived from an EMBL/GenBank/DDBJ whole genome shotgun (WGS) entry which is preliminary data.</text>
</comment>
<protein>
    <submittedName>
        <fullName evidence="2">DUF1761 domain-containing protein</fullName>
    </submittedName>
</protein>
<evidence type="ECO:0000313" key="2">
    <source>
        <dbReference type="EMBL" id="MCA9376433.1"/>
    </source>
</evidence>
<evidence type="ECO:0000256" key="1">
    <source>
        <dbReference type="SAM" id="Phobius"/>
    </source>
</evidence>
<evidence type="ECO:0000313" key="3">
    <source>
        <dbReference type="Proteomes" id="UP000741282"/>
    </source>
</evidence>
<proteinExistence type="predicted"/>
<feature type="transmembrane region" description="Helical" evidence="1">
    <location>
        <begin position="14"/>
        <end position="34"/>
    </location>
</feature>
<dbReference type="EMBL" id="JAGQLN010000002">
    <property type="protein sequence ID" value="MCA9376433.1"/>
    <property type="molecule type" value="Genomic_DNA"/>
</dbReference>
<dbReference type="AlphaFoldDB" id="A0A955I4E9"/>
<reference evidence="2" key="1">
    <citation type="submission" date="2020-04" db="EMBL/GenBank/DDBJ databases">
        <authorList>
            <person name="Zhang T."/>
        </authorList>
    </citation>
    <scope>NUCLEOTIDE SEQUENCE</scope>
    <source>
        <strain evidence="2">HKST-UBA17</strain>
    </source>
</reference>
<accession>A0A955I4E9</accession>
<dbReference type="InterPro" id="IPR013879">
    <property type="entry name" value="DUF1761"/>
</dbReference>